<evidence type="ECO:0000313" key="3">
    <source>
        <dbReference type="Proteomes" id="UP000198211"/>
    </source>
</evidence>
<dbReference type="EMBL" id="NBNE01010989">
    <property type="protein sequence ID" value="OWY96981.1"/>
    <property type="molecule type" value="Genomic_DNA"/>
</dbReference>
<feature type="region of interest" description="Disordered" evidence="1">
    <location>
        <begin position="146"/>
        <end position="172"/>
    </location>
</feature>
<reference evidence="3" key="1">
    <citation type="submission" date="2017-03" db="EMBL/GenBank/DDBJ databases">
        <title>Phytopthora megakarya and P. palmivora, two closely related causual agents of cacao black pod achieved similar genome size and gene model numbers by different mechanisms.</title>
        <authorList>
            <person name="Ali S."/>
            <person name="Shao J."/>
            <person name="Larry D.J."/>
            <person name="Kronmiller B."/>
            <person name="Shen D."/>
            <person name="Strem M.D."/>
            <person name="Melnick R.L."/>
            <person name="Guiltinan M.J."/>
            <person name="Tyler B.M."/>
            <person name="Meinhardt L.W."/>
            <person name="Bailey B.A."/>
        </authorList>
    </citation>
    <scope>NUCLEOTIDE SEQUENCE [LARGE SCALE GENOMIC DNA]</scope>
    <source>
        <strain evidence="3">zdho120</strain>
    </source>
</reference>
<name>A0A225UVJ4_9STRA</name>
<comment type="caution">
    <text evidence="2">The sequence shown here is derived from an EMBL/GenBank/DDBJ whole genome shotgun (WGS) entry which is preliminary data.</text>
</comment>
<protein>
    <submittedName>
        <fullName evidence="2">Uncharacterized protein</fullName>
    </submittedName>
</protein>
<organism evidence="2 3">
    <name type="scientific">Phytophthora megakarya</name>
    <dbReference type="NCBI Taxonomy" id="4795"/>
    <lineage>
        <taxon>Eukaryota</taxon>
        <taxon>Sar</taxon>
        <taxon>Stramenopiles</taxon>
        <taxon>Oomycota</taxon>
        <taxon>Peronosporomycetes</taxon>
        <taxon>Peronosporales</taxon>
        <taxon>Peronosporaceae</taxon>
        <taxon>Phytophthora</taxon>
    </lineage>
</organism>
<evidence type="ECO:0000313" key="2">
    <source>
        <dbReference type="EMBL" id="OWY96981.1"/>
    </source>
</evidence>
<sequence length="234" mass="26666">KIKKRTQVFCSVFDLAACTCATITTRKSRMWLKYRWASLRTTTSRRERSKPQLIEYVNTDLLDQVQPTSPSCFPICGGSSCISPTFPNRYPDFEIIDDITQQHLLLIATSITPRSKGKWIQGFQEYSTLNPSTKLTPEQLRYQLRPQTKKRKQDLNSQEAQSIEPIPPSVATGITTQAPKLKRPRVTCPGCHAATVRCDPNSKNKNYQYRQQNNPVITSFFTSSVTRTTNLDTQ</sequence>
<dbReference type="AlphaFoldDB" id="A0A225UVJ4"/>
<evidence type="ECO:0000256" key="1">
    <source>
        <dbReference type="SAM" id="MobiDB-lite"/>
    </source>
</evidence>
<gene>
    <name evidence="2" type="ORF">PHMEG_00032604</name>
</gene>
<dbReference type="Proteomes" id="UP000198211">
    <property type="component" value="Unassembled WGS sequence"/>
</dbReference>
<proteinExistence type="predicted"/>
<feature type="non-terminal residue" evidence="2">
    <location>
        <position position="1"/>
    </location>
</feature>
<accession>A0A225UVJ4</accession>
<keyword evidence="3" id="KW-1185">Reference proteome</keyword>